<reference evidence="1 2" key="1">
    <citation type="submission" date="2013-03" db="EMBL/GenBank/DDBJ databases">
        <authorList>
            <person name="Warren W."/>
            <person name="Wilson R.K."/>
        </authorList>
    </citation>
    <scope>NUCLEOTIDE SEQUENCE</scope>
</reference>
<dbReference type="PANTHER" id="PTHR46254">
    <property type="entry name" value="PROTEIN GVQW1-RELATED"/>
    <property type="match status" value="1"/>
</dbReference>
<reference evidence="1" key="3">
    <citation type="submission" date="2025-09" db="UniProtKB">
        <authorList>
            <consortium name="Ensembl"/>
        </authorList>
    </citation>
    <scope>IDENTIFICATION</scope>
</reference>
<evidence type="ECO:0000313" key="2">
    <source>
        <dbReference type="Proteomes" id="UP000233100"/>
    </source>
</evidence>
<dbReference type="PANTHER" id="PTHR46254:SF6">
    <property type="entry name" value="HIGH MOBILITY GROUP AT-HOOK 2"/>
    <property type="match status" value="1"/>
</dbReference>
<proteinExistence type="predicted"/>
<organism evidence="1 2">
    <name type="scientific">Macaca fascicularis</name>
    <name type="common">Crab-eating macaque</name>
    <name type="synonym">Cynomolgus monkey</name>
    <dbReference type="NCBI Taxonomy" id="9541"/>
    <lineage>
        <taxon>Eukaryota</taxon>
        <taxon>Metazoa</taxon>
        <taxon>Chordata</taxon>
        <taxon>Craniata</taxon>
        <taxon>Vertebrata</taxon>
        <taxon>Euteleostomi</taxon>
        <taxon>Mammalia</taxon>
        <taxon>Eutheria</taxon>
        <taxon>Euarchontoglires</taxon>
        <taxon>Primates</taxon>
        <taxon>Haplorrhini</taxon>
        <taxon>Catarrhini</taxon>
        <taxon>Cercopithecidae</taxon>
        <taxon>Cercopithecinae</taxon>
        <taxon>Macaca</taxon>
    </lineage>
</organism>
<dbReference type="Ensembl" id="ENSMFAT00000075574.1">
    <property type="protein sequence ID" value="ENSMFAP00000050954.1"/>
    <property type="gene ID" value="ENSMFAG00000062652.1"/>
</dbReference>
<dbReference type="AlphaFoldDB" id="A0A7N9CIK4"/>
<name>A0A7N9CIK4_MACFA</name>
<protein>
    <submittedName>
        <fullName evidence="1">Uncharacterized protein</fullName>
    </submittedName>
</protein>
<accession>A0A7N9CIK4</accession>
<dbReference type="Proteomes" id="UP000233100">
    <property type="component" value="Chromosome 7"/>
</dbReference>
<dbReference type="GeneTree" id="ENSGT00940000161627"/>
<sequence length="124" mass="14107">MESRSVAKEAGVQWCDLGSLQPPPPGFKIFSCLSLPNSWDYRHMAPCPANFLYFSRDGVSPCCPGWCRTPELSTKQKKEKRAKEKKCTIICAKGLYLIEEHFSNYFKGIKKVTSSTENKSKDRH</sequence>
<evidence type="ECO:0000313" key="1">
    <source>
        <dbReference type="Ensembl" id="ENSMFAP00000050954.1"/>
    </source>
</evidence>
<keyword evidence="2" id="KW-1185">Reference proteome</keyword>
<reference evidence="1" key="2">
    <citation type="submission" date="2025-08" db="UniProtKB">
        <authorList>
            <consortium name="Ensembl"/>
        </authorList>
    </citation>
    <scope>IDENTIFICATION</scope>
</reference>